<dbReference type="AlphaFoldDB" id="D9CGG1"/>
<accession>D9CGG1</accession>
<sequence length="153" mass="17994">MKTKGYPCKRERQPITERIDALRVYYTFTPDGRSLLDYTLIFGKIKEEITVETKNEEDFSSEGQALIIPTSPIVILDVFSQRENDISGLPFFTETRTRWLFVDTYGWLMVWKKEYEHAMGYSRVTHCVMYELPEDALKVYKGLRVRVSPRAVH</sequence>
<organism evidence="1">
    <name type="scientific">archaeon enrichment culture clone 1(2010)</name>
    <dbReference type="NCBI Taxonomy" id="795325"/>
    <lineage>
        <taxon>Archaea</taxon>
        <taxon>environmental samples</taxon>
    </lineage>
</organism>
<gene>
    <name evidence="1" type="ORF">pHA1_gp37</name>
</gene>
<dbReference type="EMBL" id="GU722198">
    <property type="protein sequence ID" value="ADJ54315.1"/>
    <property type="molecule type" value="Genomic_DNA"/>
</dbReference>
<geneLocation type="plasmid" evidence="1">
    <name>hyperthermophilic archaeal plasmid 1</name>
</geneLocation>
<name>D9CGG1_9ARCH</name>
<proteinExistence type="predicted"/>
<reference evidence="1" key="1">
    <citation type="journal article" date="2010" name="Environ. Microbiol.">
        <title>Metagenomic analyses of novel viruses and plasmids from a cultured environmental sample of hyperthermophilic neutrophiles.</title>
        <authorList>
            <person name="Garrett R.A."/>
            <person name="Prangishvili D."/>
            <person name="Shah S.A."/>
            <person name="Reuter M."/>
            <person name="Stetter K.O."/>
            <person name="Peng X."/>
        </authorList>
    </citation>
    <scope>NUCLEOTIDE SEQUENCE</scope>
    <source>
        <plasmid evidence="1">hyperthermophilic archaeal plasmid 1</plasmid>
    </source>
</reference>
<evidence type="ECO:0000313" key="1">
    <source>
        <dbReference type="EMBL" id="ADJ54315.1"/>
    </source>
</evidence>
<keyword evidence="1" id="KW-0614">Plasmid</keyword>
<protein>
    <submittedName>
        <fullName evidence="1">Uncharacterized protein</fullName>
    </submittedName>
</protein>